<dbReference type="InterPro" id="IPR007215">
    <property type="entry name" value="Sulphur_relay_TusB/DsrH"/>
</dbReference>
<dbReference type="EMBL" id="DSBW01000019">
    <property type="protein sequence ID" value="HED30262.1"/>
    <property type="molecule type" value="Genomic_DNA"/>
</dbReference>
<reference evidence="1" key="1">
    <citation type="journal article" date="2020" name="mSystems">
        <title>Genome- and Community-Level Interaction Insights into Carbon Utilization and Element Cycling Functions of Hydrothermarchaeota in Hydrothermal Sediment.</title>
        <authorList>
            <person name="Zhou Z."/>
            <person name="Liu Y."/>
            <person name="Xu W."/>
            <person name="Pan J."/>
            <person name="Luo Z.H."/>
            <person name="Li M."/>
        </authorList>
    </citation>
    <scope>NUCLEOTIDE SEQUENCE [LARGE SCALE GENOMIC DNA]</scope>
    <source>
        <strain evidence="1">SpSt-1181</strain>
    </source>
</reference>
<dbReference type="GO" id="GO:0005737">
    <property type="term" value="C:cytoplasm"/>
    <property type="evidence" value="ECO:0007669"/>
    <property type="project" value="InterPro"/>
</dbReference>
<gene>
    <name evidence="1" type="ORF">ENN50_00925</name>
</gene>
<proteinExistence type="predicted"/>
<dbReference type="Gene3D" id="3.40.1260.10">
    <property type="entry name" value="DsrEFH-like"/>
    <property type="match status" value="1"/>
</dbReference>
<feature type="non-terminal residue" evidence="1">
    <location>
        <position position="37"/>
    </location>
</feature>
<dbReference type="Proteomes" id="UP000886335">
    <property type="component" value="Unassembled WGS sequence"/>
</dbReference>
<sequence>MLYTINKSPFESSTMQTALRFLQPGDPLLFLEDGVYA</sequence>
<dbReference type="SUPFAM" id="SSF75169">
    <property type="entry name" value="DsrEFH-like"/>
    <property type="match status" value="1"/>
</dbReference>
<dbReference type="InterPro" id="IPR027396">
    <property type="entry name" value="DsrEFH-like"/>
</dbReference>
<accession>A0A831WP10</accession>
<dbReference type="AlphaFoldDB" id="A0A831WP10"/>
<dbReference type="Pfam" id="PF04077">
    <property type="entry name" value="DsrH"/>
    <property type="match status" value="1"/>
</dbReference>
<organism evidence="1">
    <name type="scientific">Prosthecochloris aestuarii</name>
    <dbReference type="NCBI Taxonomy" id="1102"/>
    <lineage>
        <taxon>Bacteria</taxon>
        <taxon>Pseudomonadati</taxon>
        <taxon>Chlorobiota</taxon>
        <taxon>Chlorobiia</taxon>
        <taxon>Chlorobiales</taxon>
        <taxon>Chlorobiaceae</taxon>
        <taxon>Prosthecochloris</taxon>
    </lineage>
</organism>
<protein>
    <submittedName>
        <fullName evidence="1">Sulfurtransferase complex subunit TusB</fullName>
    </submittedName>
</protein>
<dbReference type="GO" id="GO:0002143">
    <property type="term" value="P:tRNA wobble position uridine thiolation"/>
    <property type="evidence" value="ECO:0007669"/>
    <property type="project" value="InterPro"/>
</dbReference>
<comment type="caution">
    <text evidence="1">The sequence shown here is derived from an EMBL/GenBank/DDBJ whole genome shotgun (WGS) entry which is preliminary data.</text>
</comment>
<evidence type="ECO:0000313" key="1">
    <source>
        <dbReference type="EMBL" id="HED30262.1"/>
    </source>
</evidence>
<name>A0A831WP10_PROAE</name>